<comment type="caution">
    <text evidence="2">The sequence shown here is derived from an EMBL/GenBank/DDBJ whole genome shotgun (WGS) entry which is preliminary data.</text>
</comment>
<reference evidence="2" key="1">
    <citation type="submission" date="2021-07" db="EMBL/GenBank/DDBJ databases">
        <title>Shinella sp. nov., a novel member of the genus Shinella from water.</title>
        <authorList>
            <person name="Deng Y."/>
        </authorList>
    </citation>
    <scope>NUCLEOTIDE SEQUENCE</scope>
    <source>
        <strain evidence="2">CPCC 100929</strain>
    </source>
</reference>
<dbReference type="EMBL" id="WHSB02000004">
    <property type="protein sequence ID" value="MCQ4631232.1"/>
    <property type="molecule type" value="Genomic_DNA"/>
</dbReference>
<evidence type="ECO:0008006" key="4">
    <source>
        <dbReference type="Google" id="ProtNLM"/>
    </source>
</evidence>
<dbReference type="Gene3D" id="1.10.30.50">
    <property type="match status" value="1"/>
</dbReference>
<accession>A0ABT1R7S6</accession>
<keyword evidence="3" id="KW-1185">Reference proteome</keyword>
<feature type="region of interest" description="Disordered" evidence="1">
    <location>
        <begin position="133"/>
        <end position="159"/>
    </location>
</feature>
<dbReference type="Proteomes" id="UP000996601">
    <property type="component" value="Unassembled WGS sequence"/>
</dbReference>
<proteinExistence type="predicted"/>
<dbReference type="RefSeq" id="WP_256117752.1">
    <property type="nucleotide sequence ID" value="NZ_WHSB02000004.1"/>
</dbReference>
<evidence type="ECO:0000313" key="3">
    <source>
        <dbReference type="Proteomes" id="UP000996601"/>
    </source>
</evidence>
<feature type="compositionally biased region" description="Basic and acidic residues" evidence="1">
    <location>
        <begin position="133"/>
        <end position="142"/>
    </location>
</feature>
<name>A0ABT1R7S6_9HYPH</name>
<sequence>MKVLTRPACPPELADSVAPEHERARAIRHFEDDGRRDGFKFKLYAVKAVRTALGDMTGGRCAYCEAYYDSTAPQDVEHYRPKGRIDTPQGKRKPGYWWLASTWDNLLPSCIRCNRVEEHILYDGSKLTSGKGDRFPIDDEATRAAGRGTETGETPLLLDPATDDPAAYLDFFEEDGDSIVRPLSADQTSLAYRRARTSIDVYGLNRAGLVLERSRALRRLKQSLSAVELFMELMDEAPPLQRDRYETLFLEEVALIRAHASGQDGFAAVAGPLVRATFARLGLNL</sequence>
<protein>
    <recommendedName>
        <fullName evidence="4">TIGR02646 family protein</fullName>
    </recommendedName>
</protein>
<evidence type="ECO:0000313" key="2">
    <source>
        <dbReference type="EMBL" id="MCQ4631232.1"/>
    </source>
</evidence>
<organism evidence="2 3">
    <name type="scientific">Shinella lacus</name>
    <dbReference type="NCBI Taxonomy" id="2654216"/>
    <lineage>
        <taxon>Bacteria</taxon>
        <taxon>Pseudomonadati</taxon>
        <taxon>Pseudomonadota</taxon>
        <taxon>Alphaproteobacteria</taxon>
        <taxon>Hyphomicrobiales</taxon>
        <taxon>Rhizobiaceae</taxon>
        <taxon>Shinella</taxon>
    </lineage>
</organism>
<evidence type="ECO:0000256" key="1">
    <source>
        <dbReference type="SAM" id="MobiDB-lite"/>
    </source>
</evidence>
<gene>
    <name evidence="2" type="ORF">GB927_014355</name>
</gene>